<organism evidence="1 2">
    <name type="scientific">Paenibacillus typhae</name>
    <dbReference type="NCBI Taxonomy" id="1174501"/>
    <lineage>
        <taxon>Bacteria</taxon>
        <taxon>Bacillati</taxon>
        <taxon>Bacillota</taxon>
        <taxon>Bacilli</taxon>
        <taxon>Bacillales</taxon>
        <taxon>Paenibacillaceae</taxon>
        <taxon>Paenibacillus</taxon>
    </lineage>
</organism>
<dbReference type="Proteomes" id="UP000199050">
    <property type="component" value="Unassembled WGS sequence"/>
</dbReference>
<protein>
    <submittedName>
        <fullName evidence="1">Uncharacterized protein</fullName>
    </submittedName>
</protein>
<dbReference type="STRING" id="1174501.SAMN05216192_1016"/>
<evidence type="ECO:0000313" key="2">
    <source>
        <dbReference type="Proteomes" id="UP000199050"/>
    </source>
</evidence>
<proteinExistence type="predicted"/>
<sequence length="37" mass="4463">MKVRIFFFFTKSFLFFSTISLRKVSNTTIENKKKART</sequence>
<gene>
    <name evidence="1" type="ORF">SAMN05216192_1016</name>
</gene>
<dbReference type="AlphaFoldDB" id="A0A1G8ERP2"/>
<evidence type="ECO:0000313" key="1">
    <source>
        <dbReference type="EMBL" id="SDH72561.1"/>
    </source>
</evidence>
<reference evidence="2" key="1">
    <citation type="submission" date="2016-10" db="EMBL/GenBank/DDBJ databases">
        <authorList>
            <person name="Varghese N."/>
            <person name="Submissions S."/>
        </authorList>
    </citation>
    <scope>NUCLEOTIDE SEQUENCE [LARGE SCALE GENOMIC DNA]</scope>
    <source>
        <strain evidence="2">CGMCC 1.11012</strain>
    </source>
</reference>
<accession>A0A1G8ERP2</accession>
<dbReference type="EMBL" id="FNDX01000001">
    <property type="protein sequence ID" value="SDH72561.1"/>
    <property type="molecule type" value="Genomic_DNA"/>
</dbReference>
<name>A0A1G8ERP2_9BACL</name>
<keyword evidence="2" id="KW-1185">Reference proteome</keyword>